<evidence type="ECO:0000256" key="4">
    <source>
        <dbReference type="SAM" id="SignalP"/>
    </source>
</evidence>
<sequence>MRQITITVLLLITAFTVKAAGYDAVVAKDGSGTYKSVQAAIDAAPEGCTSPYKIYIKKGTYTEQITIPASKPFLELIGENVATTTIAYADGKGGTTAFTINANDCMLTGLTLENTQGRIGDGPQSLAVKTNADRIVFVNCRFISGQDTVMVAPANYRVYFYNCYIDGNTDFIYGASVAVFDKCVIYCRDRTDLSKGGYLTAASTPVNQPYGLVFRDCLLPGNHGITSYTLGRPWQNDASTEVKGRTRAGNKVVFLNTKMGASIQPVGWSMWDAGTKTENIIYAEYHTQNTDGSLLDISKRVDWSKQLNVKDAAIYYDNKAVLGNWEPFAVWADLKQDRKQSSLAVANFKVRFGTIDCFLQFNSCWPQQGVTYTLLKSSDGVNYQEVKQLTSASNTDAAFEFTDQLPAEAQTCYYQVKAAKGKETVLSEAIIVNLKDKPQGKTYTR</sequence>
<dbReference type="AlphaFoldDB" id="A0A7D4QBU6"/>
<dbReference type="GO" id="GO:0009279">
    <property type="term" value="C:cell outer membrane"/>
    <property type="evidence" value="ECO:0007669"/>
    <property type="project" value="TreeGrafter"/>
</dbReference>
<accession>A0A7D4QBU6</accession>
<evidence type="ECO:0000259" key="5">
    <source>
        <dbReference type="Pfam" id="PF01095"/>
    </source>
</evidence>
<dbReference type="KEGG" id="mmab:HQ865_13725"/>
<gene>
    <name evidence="6" type="ORF">HQ865_13725</name>
</gene>
<dbReference type="SUPFAM" id="SSF51126">
    <property type="entry name" value="Pectin lyase-like"/>
    <property type="match status" value="1"/>
</dbReference>
<dbReference type="EMBL" id="CP054139">
    <property type="protein sequence ID" value="QKJ30764.1"/>
    <property type="molecule type" value="Genomic_DNA"/>
</dbReference>
<name>A0A7D4QBU6_9SPHI</name>
<dbReference type="RefSeq" id="WP_173415435.1">
    <property type="nucleotide sequence ID" value="NZ_CP054139.1"/>
</dbReference>
<evidence type="ECO:0000313" key="6">
    <source>
        <dbReference type="EMBL" id="QKJ30764.1"/>
    </source>
</evidence>
<feature type="signal peptide" evidence="4">
    <location>
        <begin position="1"/>
        <end position="19"/>
    </location>
</feature>
<protein>
    <recommendedName>
        <fullName evidence="5">Pectinesterase catalytic domain-containing protein</fullName>
    </recommendedName>
</protein>
<feature type="domain" description="Pectinesterase catalytic" evidence="5">
    <location>
        <begin position="23"/>
        <end position="307"/>
    </location>
</feature>
<proteinExistence type="inferred from homology"/>
<keyword evidence="7" id="KW-1185">Reference proteome</keyword>
<keyword evidence="2" id="KW-0378">Hydrolase</keyword>
<dbReference type="InterPro" id="IPR012334">
    <property type="entry name" value="Pectin_lyas_fold"/>
</dbReference>
<keyword evidence="4" id="KW-0732">Signal</keyword>
<dbReference type="InterPro" id="IPR000070">
    <property type="entry name" value="Pectinesterase_cat"/>
</dbReference>
<evidence type="ECO:0000256" key="1">
    <source>
        <dbReference type="ARBA" id="ARBA00008891"/>
    </source>
</evidence>
<evidence type="ECO:0000313" key="7">
    <source>
        <dbReference type="Proteomes" id="UP000505355"/>
    </source>
</evidence>
<dbReference type="Proteomes" id="UP000505355">
    <property type="component" value="Chromosome"/>
</dbReference>
<dbReference type="Pfam" id="PF01095">
    <property type="entry name" value="Pectinesterase"/>
    <property type="match status" value="1"/>
</dbReference>
<dbReference type="Gene3D" id="2.160.20.10">
    <property type="entry name" value="Single-stranded right-handed beta-helix, Pectin lyase-like"/>
    <property type="match status" value="1"/>
</dbReference>
<organism evidence="6 7">
    <name type="scientific">Mucilaginibacter mali</name>
    <dbReference type="NCBI Taxonomy" id="2740462"/>
    <lineage>
        <taxon>Bacteria</taxon>
        <taxon>Pseudomonadati</taxon>
        <taxon>Bacteroidota</taxon>
        <taxon>Sphingobacteriia</taxon>
        <taxon>Sphingobacteriales</taxon>
        <taxon>Sphingobacteriaceae</taxon>
        <taxon>Mucilaginibacter</taxon>
    </lineage>
</organism>
<dbReference type="PANTHER" id="PTHR31321">
    <property type="entry name" value="ACYL-COA THIOESTER HYDROLASE YBHC-RELATED"/>
    <property type="match status" value="1"/>
</dbReference>
<feature type="chain" id="PRO_5029011392" description="Pectinesterase catalytic domain-containing protein" evidence="4">
    <location>
        <begin position="20"/>
        <end position="445"/>
    </location>
</feature>
<comment type="similarity">
    <text evidence="1">Belongs to the pectinesterase family.</text>
</comment>
<dbReference type="GO" id="GO:0030599">
    <property type="term" value="F:pectinesterase activity"/>
    <property type="evidence" value="ECO:0007669"/>
    <property type="project" value="InterPro"/>
</dbReference>
<dbReference type="PANTHER" id="PTHR31321:SF57">
    <property type="entry name" value="PECTINESTERASE 53-RELATED"/>
    <property type="match status" value="1"/>
</dbReference>
<reference evidence="6 7" key="1">
    <citation type="submission" date="2020-05" db="EMBL/GenBank/DDBJ databases">
        <title>Mucilaginibacter mali sp. nov.</title>
        <authorList>
            <person name="Kim H.S."/>
            <person name="Lee K.C."/>
            <person name="Suh M.K."/>
            <person name="Kim J.-S."/>
            <person name="Han K.-I."/>
            <person name="Eom M.K."/>
            <person name="Shin Y.K."/>
            <person name="Lee J.-S."/>
        </authorList>
    </citation>
    <scope>NUCLEOTIDE SEQUENCE [LARGE SCALE GENOMIC DNA]</scope>
    <source>
        <strain evidence="6 7">G2-14</strain>
    </source>
</reference>
<dbReference type="GO" id="GO:0042545">
    <property type="term" value="P:cell wall modification"/>
    <property type="evidence" value="ECO:0007669"/>
    <property type="project" value="InterPro"/>
</dbReference>
<evidence type="ECO:0000256" key="3">
    <source>
        <dbReference type="ARBA" id="ARBA00023085"/>
    </source>
</evidence>
<keyword evidence="3" id="KW-0063">Aspartyl esterase</keyword>
<dbReference type="InterPro" id="IPR011050">
    <property type="entry name" value="Pectin_lyase_fold/virulence"/>
</dbReference>
<evidence type="ECO:0000256" key="2">
    <source>
        <dbReference type="ARBA" id="ARBA00022801"/>
    </source>
</evidence>